<evidence type="ECO:0000256" key="12">
    <source>
        <dbReference type="ARBA" id="ARBA00024347"/>
    </source>
</evidence>
<feature type="domain" description="PARP alpha-helical" evidence="16">
    <location>
        <begin position="180"/>
        <end position="297"/>
    </location>
</feature>
<evidence type="ECO:0000256" key="5">
    <source>
        <dbReference type="ARBA" id="ARBA00022723"/>
    </source>
</evidence>
<dbReference type="CDD" id="cd01437">
    <property type="entry name" value="parp_like"/>
    <property type="match status" value="1"/>
</dbReference>
<dbReference type="OrthoDB" id="2017365at2759"/>
<dbReference type="PROSITE" id="PS51059">
    <property type="entry name" value="PARP_CATALYTIC"/>
    <property type="match status" value="1"/>
</dbReference>
<keyword evidence="5" id="KW-0479">Metal-binding</keyword>
<dbReference type="InterPro" id="IPR036616">
    <property type="entry name" value="Poly(ADP-ribose)pol_reg_dom_sf"/>
</dbReference>
<dbReference type="PROSITE" id="PS51977">
    <property type="entry name" value="WGR"/>
    <property type="match status" value="1"/>
</dbReference>
<dbReference type="PANTHER" id="PTHR10459:SF66">
    <property type="entry name" value="PROTEIN MONO-ADP-RIBOSYLTRANSFERASE PARP3"/>
    <property type="match status" value="1"/>
</dbReference>
<dbReference type="GO" id="GO:0016779">
    <property type="term" value="F:nucleotidyltransferase activity"/>
    <property type="evidence" value="ECO:0007669"/>
    <property type="project" value="UniProtKB-KW"/>
</dbReference>
<evidence type="ECO:0000256" key="9">
    <source>
        <dbReference type="ARBA" id="ARBA00023027"/>
    </source>
</evidence>
<dbReference type="PANTHER" id="PTHR10459">
    <property type="entry name" value="DNA LIGASE"/>
    <property type="match status" value="1"/>
</dbReference>
<dbReference type="FunFam" id="2.20.140.10:FF:000001">
    <property type="entry name" value="Poly [ADP-ribose] polymerase"/>
    <property type="match status" value="1"/>
</dbReference>
<dbReference type="GO" id="GO:0008270">
    <property type="term" value="F:zinc ion binding"/>
    <property type="evidence" value="ECO:0007669"/>
    <property type="project" value="UniProtKB-KW"/>
</dbReference>
<dbReference type="Gene3D" id="2.20.140.10">
    <property type="entry name" value="WGR domain"/>
    <property type="match status" value="1"/>
</dbReference>
<dbReference type="Pfam" id="PF00644">
    <property type="entry name" value="PARP"/>
    <property type="match status" value="1"/>
</dbReference>
<dbReference type="GO" id="GO:1990404">
    <property type="term" value="F:NAD+-protein mono-ADP-ribosyltransferase activity"/>
    <property type="evidence" value="ECO:0007669"/>
    <property type="project" value="TreeGrafter"/>
</dbReference>
<dbReference type="FunFam" id="3.90.228.10:FF:000009">
    <property type="entry name" value="Poly [ADP-ribose] polymerase"/>
    <property type="match status" value="1"/>
</dbReference>
<dbReference type="InterPro" id="IPR036930">
    <property type="entry name" value="WGR_dom_sf"/>
</dbReference>
<dbReference type="GO" id="GO:0070212">
    <property type="term" value="P:protein poly-ADP-ribosylation"/>
    <property type="evidence" value="ECO:0007669"/>
    <property type="project" value="TreeGrafter"/>
</dbReference>
<keyword evidence="19" id="KW-1185">Reference proteome</keyword>
<dbReference type="AlphaFoldDB" id="A0A9Q1CM48"/>
<comment type="similarity">
    <text evidence="12">Belongs to the ARTD/PARP family.</text>
</comment>
<dbReference type="InterPro" id="IPR008893">
    <property type="entry name" value="WGR_domain"/>
</dbReference>
<dbReference type="SUPFAM" id="SSF142921">
    <property type="entry name" value="WGR domain-like"/>
    <property type="match status" value="1"/>
</dbReference>
<keyword evidence="11" id="KW-0539">Nucleus</keyword>
<keyword evidence="9 13" id="KW-0520">NAD</keyword>
<evidence type="ECO:0000259" key="16">
    <source>
        <dbReference type="PROSITE" id="PS51060"/>
    </source>
</evidence>
<keyword evidence="4" id="KW-0548">Nucleotidyltransferase</keyword>
<evidence type="ECO:0000256" key="8">
    <source>
        <dbReference type="ARBA" id="ARBA00022833"/>
    </source>
</evidence>
<dbReference type="Proteomes" id="UP001152320">
    <property type="component" value="Chromosome 2"/>
</dbReference>
<gene>
    <name evidence="18" type="ORF">HOLleu_05938</name>
</gene>
<evidence type="ECO:0000259" key="15">
    <source>
        <dbReference type="PROSITE" id="PS51059"/>
    </source>
</evidence>
<keyword evidence="3 13" id="KW-0808">Transferase</keyword>
<feature type="domain" description="PARP catalytic" evidence="15">
    <location>
        <begin position="313"/>
        <end position="528"/>
    </location>
</feature>
<evidence type="ECO:0000256" key="6">
    <source>
        <dbReference type="ARBA" id="ARBA00022737"/>
    </source>
</evidence>
<protein>
    <recommendedName>
        <fullName evidence="13">Poly [ADP-ribose] polymerase</fullName>
        <shortName evidence="13">PARP</shortName>
        <ecNumber evidence="13">2.4.2.-</ecNumber>
    </recommendedName>
</protein>
<evidence type="ECO:0000256" key="7">
    <source>
        <dbReference type="ARBA" id="ARBA00022771"/>
    </source>
</evidence>
<dbReference type="GO" id="GO:0005730">
    <property type="term" value="C:nucleolus"/>
    <property type="evidence" value="ECO:0007669"/>
    <property type="project" value="TreeGrafter"/>
</dbReference>
<keyword evidence="8" id="KW-0862">Zinc</keyword>
<evidence type="ECO:0000256" key="11">
    <source>
        <dbReference type="ARBA" id="ARBA00023242"/>
    </source>
</evidence>
<dbReference type="Pfam" id="PF02877">
    <property type="entry name" value="PARP_reg"/>
    <property type="match status" value="1"/>
</dbReference>
<evidence type="ECO:0000256" key="14">
    <source>
        <dbReference type="SAM" id="MobiDB-lite"/>
    </source>
</evidence>
<dbReference type="PROSITE" id="PS51060">
    <property type="entry name" value="PARP_ALPHA_HD"/>
    <property type="match status" value="1"/>
</dbReference>
<dbReference type="InterPro" id="IPR004102">
    <property type="entry name" value="Poly(ADP-ribose)pol_reg_dom"/>
</dbReference>
<dbReference type="SUPFAM" id="SSF56399">
    <property type="entry name" value="ADP-ribosylation"/>
    <property type="match status" value="1"/>
</dbReference>
<accession>A0A9Q1CM48</accession>
<evidence type="ECO:0000256" key="2">
    <source>
        <dbReference type="ARBA" id="ARBA00022676"/>
    </source>
</evidence>
<dbReference type="InterPro" id="IPR012317">
    <property type="entry name" value="Poly(ADP-ribose)pol_cat_dom"/>
</dbReference>
<dbReference type="SMART" id="SM00773">
    <property type="entry name" value="WGR"/>
    <property type="match status" value="1"/>
</dbReference>
<proteinExistence type="inferred from homology"/>
<dbReference type="Gene3D" id="1.20.142.10">
    <property type="entry name" value="Poly(ADP-ribose) polymerase, regulatory domain"/>
    <property type="match status" value="1"/>
</dbReference>
<feature type="domain" description="WGR" evidence="17">
    <location>
        <begin position="57"/>
        <end position="146"/>
    </location>
</feature>
<sequence length="528" mass="60071">MPPKKRAAAKSTAKAGPKKQKLAQKADEELKAKVEELKKDSGKKSTFQVDSYVSLPSVSVYKDYDCMLNQTNINHNNNKYYVIQLLFGRGFHVFTRWGRVGEPGQNATKSFSDEESAIKEFKKKFHDKTKNNWDDREKFNPVPGKYTLIEVEQINEKEMADTFKKLEALDDGNTEIKTAPCSLDKPTQDLINLIFDNNMFEEQMANFELDVKKMPLGKLSKPQIAKGFDVLEEIQAALDLKQPVAKLRELSSKFYTVIPHSFGRKLPPTIDTAETLQKKKDMLLVLGDIELAQSMQKEKVKTSAKKETKEIPHPLDVKYTLLKCGLEHVSPKTEEFKIIDTYVKATGSYRQLLNVWRVDRHSESDRFSAHKDIKNRKLLWHGTNVAVVAAILKSGLRIMPHSGGRVGRGIYFASEHRKSAGYVRATGNGTGIMFLNEVALGKEHHISRDDSSLRKAPDGFDCIIAKGRQEPDPSKDSSLKIDGNKVTVPQGQPVQQQKFSNSSFWQSEYLIYKESQNRIRYLLEFKMY</sequence>
<evidence type="ECO:0000259" key="17">
    <source>
        <dbReference type="PROSITE" id="PS51977"/>
    </source>
</evidence>
<evidence type="ECO:0000313" key="19">
    <source>
        <dbReference type="Proteomes" id="UP001152320"/>
    </source>
</evidence>
<comment type="subcellular location">
    <subcellularLocation>
        <location evidence="1">Nucleus</location>
    </subcellularLocation>
</comment>
<evidence type="ECO:0000256" key="1">
    <source>
        <dbReference type="ARBA" id="ARBA00004123"/>
    </source>
</evidence>
<organism evidence="18 19">
    <name type="scientific">Holothuria leucospilota</name>
    <name type="common">Black long sea cucumber</name>
    <name type="synonym">Mertensiothuria leucospilota</name>
    <dbReference type="NCBI Taxonomy" id="206669"/>
    <lineage>
        <taxon>Eukaryota</taxon>
        <taxon>Metazoa</taxon>
        <taxon>Echinodermata</taxon>
        <taxon>Eleutherozoa</taxon>
        <taxon>Echinozoa</taxon>
        <taxon>Holothuroidea</taxon>
        <taxon>Aspidochirotacea</taxon>
        <taxon>Aspidochirotida</taxon>
        <taxon>Holothuriidae</taxon>
        <taxon>Holothuria</taxon>
    </lineage>
</organism>
<dbReference type="GO" id="GO:0003677">
    <property type="term" value="F:DNA binding"/>
    <property type="evidence" value="ECO:0007669"/>
    <property type="project" value="UniProtKB-KW"/>
</dbReference>
<dbReference type="Pfam" id="PF05406">
    <property type="entry name" value="WGR"/>
    <property type="match status" value="1"/>
</dbReference>
<dbReference type="Gene3D" id="3.90.228.10">
    <property type="match status" value="1"/>
</dbReference>
<dbReference type="GO" id="GO:0035861">
    <property type="term" value="C:site of double-strand break"/>
    <property type="evidence" value="ECO:0007669"/>
    <property type="project" value="TreeGrafter"/>
</dbReference>
<dbReference type="GO" id="GO:0003950">
    <property type="term" value="F:NAD+ poly-ADP-ribosyltransferase activity"/>
    <property type="evidence" value="ECO:0007669"/>
    <property type="project" value="UniProtKB-UniRule"/>
</dbReference>
<evidence type="ECO:0000256" key="3">
    <source>
        <dbReference type="ARBA" id="ARBA00022679"/>
    </source>
</evidence>
<keyword evidence="7" id="KW-0863">Zinc-finger</keyword>
<reference evidence="18" key="1">
    <citation type="submission" date="2021-10" db="EMBL/GenBank/DDBJ databases">
        <title>Tropical sea cucumber genome reveals ecological adaptation and Cuvierian tubules defense mechanism.</title>
        <authorList>
            <person name="Chen T."/>
        </authorList>
    </citation>
    <scope>NUCLEOTIDE SEQUENCE</scope>
    <source>
        <strain evidence="18">Nanhai2018</strain>
        <tissue evidence="18">Muscle</tissue>
    </source>
</reference>
<keyword evidence="10" id="KW-0238">DNA-binding</keyword>
<evidence type="ECO:0000256" key="13">
    <source>
        <dbReference type="RuleBase" id="RU362114"/>
    </source>
</evidence>
<keyword evidence="6" id="KW-0677">Repeat</keyword>
<name>A0A9Q1CM48_HOLLE</name>
<evidence type="ECO:0000256" key="4">
    <source>
        <dbReference type="ARBA" id="ARBA00022695"/>
    </source>
</evidence>
<comment type="caution">
    <text evidence="18">The sequence shown here is derived from an EMBL/GenBank/DDBJ whole genome shotgun (WGS) entry which is preliminary data.</text>
</comment>
<dbReference type="EMBL" id="JAIZAY010000002">
    <property type="protein sequence ID" value="KAJ8047049.1"/>
    <property type="molecule type" value="Genomic_DNA"/>
</dbReference>
<dbReference type="EC" id="2.4.2.-" evidence="13"/>
<dbReference type="InterPro" id="IPR050800">
    <property type="entry name" value="ARTD/PARP"/>
</dbReference>
<feature type="region of interest" description="Disordered" evidence="14">
    <location>
        <begin position="1"/>
        <end position="27"/>
    </location>
</feature>
<dbReference type="CDD" id="cd08002">
    <property type="entry name" value="WGR_PARP3_like"/>
    <property type="match status" value="1"/>
</dbReference>
<keyword evidence="2 13" id="KW-0328">Glycosyltransferase</keyword>
<dbReference type="GO" id="GO:0006302">
    <property type="term" value="P:double-strand break repair"/>
    <property type="evidence" value="ECO:0007669"/>
    <property type="project" value="TreeGrafter"/>
</dbReference>
<evidence type="ECO:0000313" key="18">
    <source>
        <dbReference type="EMBL" id="KAJ8047049.1"/>
    </source>
</evidence>
<evidence type="ECO:0000256" key="10">
    <source>
        <dbReference type="ARBA" id="ARBA00023125"/>
    </source>
</evidence>
<dbReference type="SUPFAM" id="SSF47587">
    <property type="entry name" value="Domain of poly(ADP-ribose) polymerase"/>
    <property type="match status" value="1"/>
</dbReference>
<dbReference type="FunFam" id="1.20.142.10:FF:000001">
    <property type="entry name" value="Poly [ADP-ribose] polymerase"/>
    <property type="match status" value="1"/>
</dbReference>